<keyword evidence="9" id="KW-1185">Reference proteome</keyword>
<keyword evidence="3" id="KW-0813">Transport</keyword>
<accession>W7XW64</accession>
<dbReference type="eggNOG" id="COG1538">
    <property type="taxonomic scope" value="Bacteria"/>
</dbReference>
<evidence type="ECO:0000256" key="6">
    <source>
        <dbReference type="ARBA" id="ARBA00023136"/>
    </source>
</evidence>
<evidence type="ECO:0000256" key="1">
    <source>
        <dbReference type="ARBA" id="ARBA00004442"/>
    </source>
</evidence>
<dbReference type="Pfam" id="PF02321">
    <property type="entry name" value="OEP"/>
    <property type="match status" value="2"/>
</dbReference>
<gene>
    <name evidence="8" type="ORF">JCM21142_31153</name>
</gene>
<dbReference type="InterPro" id="IPR051906">
    <property type="entry name" value="TolC-like"/>
</dbReference>
<reference evidence="8 9" key="1">
    <citation type="journal article" date="2014" name="Genome Announc.">
        <title>Draft Genome Sequence of Cytophaga fermentans JCM 21142T, a Facultative Anaerobe Isolated from Marine Mud.</title>
        <authorList>
            <person name="Starns D."/>
            <person name="Oshima K."/>
            <person name="Suda W."/>
            <person name="Iino T."/>
            <person name="Yuki M."/>
            <person name="Inoue J."/>
            <person name="Kitamura K."/>
            <person name="Iida T."/>
            <person name="Darby A."/>
            <person name="Hattori M."/>
            <person name="Ohkuma M."/>
        </authorList>
    </citation>
    <scope>NUCLEOTIDE SEQUENCE [LARGE SCALE GENOMIC DNA]</scope>
    <source>
        <strain evidence="8 9">JCM 21142</strain>
    </source>
</reference>
<dbReference type="OrthoDB" id="9771205at2"/>
<dbReference type="InterPro" id="IPR003423">
    <property type="entry name" value="OMP_efflux"/>
</dbReference>
<dbReference type="STRING" id="869213.GCA_000517085_02798"/>
<keyword evidence="7" id="KW-0998">Cell outer membrane</keyword>
<comment type="similarity">
    <text evidence="2">Belongs to the outer membrane factor (OMF) (TC 1.B.17) family.</text>
</comment>
<organism evidence="8 9">
    <name type="scientific">Saccharicrinis fermentans DSM 9555 = JCM 21142</name>
    <dbReference type="NCBI Taxonomy" id="869213"/>
    <lineage>
        <taxon>Bacteria</taxon>
        <taxon>Pseudomonadati</taxon>
        <taxon>Bacteroidota</taxon>
        <taxon>Bacteroidia</taxon>
        <taxon>Marinilabiliales</taxon>
        <taxon>Marinilabiliaceae</taxon>
        <taxon>Saccharicrinis</taxon>
    </lineage>
</organism>
<dbReference type="GO" id="GO:1990281">
    <property type="term" value="C:efflux pump complex"/>
    <property type="evidence" value="ECO:0007669"/>
    <property type="project" value="TreeGrafter"/>
</dbReference>
<dbReference type="PANTHER" id="PTHR30026:SF20">
    <property type="entry name" value="OUTER MEMBRANE PROTEIN TOLC"/>
    <property type="match status" value="1"/>
</dbReference>
<evidence type="ECO:0000313" key="8">
    <source>
        <dbReference type="EMBL" id="GAF02515.1"/>
    </source>
</evidence>
<dbReference type="GO" id="GO:0015288">
    <property type="term" value="F:porin activity"/>
    <property type="evidence" value="ECO:0007669"/>
    <property type="project" value="TreeGrafter"/>
</dbReference>
<dbReference type="GO" id="GO:0015562">
    <property type="term" value="F:efflux transmembrane transporter activity"/>
    <property type="evidence" value="ECO:0007669"/>
    <property type="project" value="InterPro"/>
</dbReference>
<dbReference type="SUPFAM" id="SSF56954">
    <property type="entry name" value="Outer membrane efflux proteins (OEP)"/>
    <property type="match status" value="1"/>
</dbReference>
<keyword evidence="4" id="KW-1134">Transmembrane beta strand</keyword>
<dbReference type="GO" id="GO:0009279">
    <property type="term" value="C:cell outer membrane"/>
    <property type="evidence" value="ECO:0007669"/>
    <property type="project" value="UniProtKB-SubCell"/>
</dbReference>
<name>W7XW64_9BACT</name>
<dbReference type="RefSeq" id="WP_027472325.1">
    <property type="nucleotide sequence ID" value="NZ_BAMD01000010.1"/>
</dbReference>
<dbReference type="AlphaFoldDB" id="W7XW64"/>
<keyword evidence="5" id="KW-0812">Transmembrane</keyword>
<evidence type="ECO:0000256" key="3">
    <source>
        <dbReference type="ARBA" id="ARBA00022448"/>
    </source>
</evidence>
<comment type="subcellular location">
    <subcellularLocation>
        <location evidence="1">Cell outer membrane</location>
    </subcellularLocation>
</comment>
<proteinExistence type="inferred from homology"/>
<sequence length="442" mass="49688">MISFKDRMLVLACLMMGGLLFGQKSQTVPSMMNLQKAIEIALANNYDLKMAENTLKQAQNNNSVGNAGLLPSVSLSGGSDYSKADSESETTYTGLLESEGATSMGYNGSARIDYTLFDGLGNQYTYKKLKQTDERQNILFQQQLENTILSVVQTYYGVCSAQQNLKLAKESMKISKERYQKVVDRKAYGQSNTLEVLNAEVDMNSDSTQILNTEQNYLMAVKDLNVVLGLPVDSDYAVDEKLQFNNDFSEAQIVGLALVKNSSLLSQLKTEEITELDMKITKAGKYPTIAAYGQYAYSKTDYENSTSIYSQSNGFSTGLSLSLNVFNGRQQHIREQNAQLNLLSEQERTRQIKAALERDAANAYTDYSYKRRIVELQERSMEQAKLNFEQTKEMFKLGNATSIEFRTAQENMLNVTNQYNDARYNAKVAEYNLLRISGQLTR</sequence>
<evidence type="ECO:0000256" key="4">
    <source>
        <dbReference type="ARBA" id="ARBA00022452"/>
    </source>
</evidence>
<dbReference type="PANTHER" id="PTHR30026">
    <property type="entry name" value="OUTER MEMBRANE PROTEIN TOLC"/>
    <property type="match status" value="1"/>
</dbReference>
<protein>
    <submittedName>
        <fullName evidence="8">Outer membrane channel protein</fullName>
    </submittedName>
</protein>
<comment type="caution">
    <text evidence="8">The sequence shown here is derived from an EMBL/GenBank/DDBJ whole genome shotgun (WGS) entry which is preliminary data.</text>
</comment>
<dbReference type="EMBL" id="BAMD01000010">
    <property type="protein sequence ID" value="GAF02515.1"/>
    <property type="molecule type" value="Genomic_DNA"/>
</dbReference>
<evidence type="ECO:0000256" key="5">
    <source>
        <dbReference type="ARBA" id="ARBA00022692"/>
    </source>
</evidence>
<evidence type="ECO:0000313" key="9">
    <source>
        <dbReference type="Proteomes" id="UP000019402"/>
    </source>
</evidence>
<dbReference type="Gene3D" id="1.20.1600.10">
    <property type="entry name" value="Outer membrane efflux proteins (OEP)"/>
    <property type="match status" value="1"/>
</dbReference>
<dbReference type="Proteomes" id="UP000019402">
    <property type="component" value="Unassembled WGS sequence"/>
</dbReference>
<evidence type="ECO:0000256" key="2">
    <source>
        <dbReference type="ARBA" id="ARBA00007613"/>
    </source>
</evidence>
<evidence type="ECO:0000256" key="7">
    <source>
        <dbReference type="ARBA" id="ARBA00023237"/>
    </source>
</evidence>
<keyword evidence="6" id="KW-0472">Membrane</keyword>